<proteinExistence type="predicted"/>
<keyword evidence="2" id="KW-0167">Capsid protein</keyword>
<organism evidence="2 3">
    <name type="scientific">Gemmata massiliana</name>
    <dbReference type="NCBI Taxonomy" id="1210884"/>
    <lineage>
        <taxon>Bacteria</taxon>
        <taxon>Pseudomonadati</taxon>
        <taxon>Planctomycetota</taxon>
        <taxon>Planctomycetia</taxon>
        <taxon>Gemmatales</taxon>
        <taxon>Gemmataceae</taxon>
        <taxon>Gemmata</taxon>
    </lineage>
</organism>
<dbReference type="KEGG" id="gms:SOIL9_02640"/>
<dbReference type="PANTHER" id="PTHR40050:SF1">
    <property type="entry name" value="INNER SPORE COAT PROTEIN H"/>
    <property type="match status" value="1"/>
</dbReference>
<protein>
    <recommendedName>
        <fullName evidence="4">Spore coat protein CotH</fullName>
    </recommendedName>
</protein>
<reference evidence="2 3" key="1">
    <citation type="submission" date="2019-05" db="EMBL/GenBank/DDBJ databases">
        <authorList>
            <consortium name="Science for Life Laboratories"/>
        </authorList>
    </citation>
    <scope>NUCLEOTIDE SEQUENCE [LARGE SCALE GENOMIC DNA]</scope>
    <source>
        <strain evidence="2">Soil9</strain>
    </source>
</reference>
<feature type="chain" id="PRO_5027004401" description="Spore coat protein CotH" evidence="1">
    <location>
        <begin position="23"/>
        <end position="390"/>
    </location>
</feature>
<dbReference type="EMBL" id="LR593886">
    <property type="protein sequence ID" value="VTR98470.1"/>
    <property type="molecule type" value="Genomic_DNA"/>
</dbReference>
<dbReference type="Pfam" id="PF08757">
    <property type="entry name" value="CotH"/>
    <property type="match status" value="1"/>
</dbReference>
<evidence type="ECO:0008006" key="4">
    <source>
        <dbReference type="Google" id="ProtNLM"/>
    </source>
</evidence>
<keyword evidence="2" id="KW-0946">Virion</keyword>
<evidence type="ECO:0000313" key="2">
    <source>
        <dbReference type="EMBL" id="VTR98470.1"/>
    </source>
</evidence>
<dbReference type="Proteomes" id="UP000464178">
    <property type="component" value="Chromosome"/>
</dbReference>
<keyword evidence="3" id="KW-1185">Reference proteome</keyword>
<dbReference type="AlphaFoldDB" id="A0A6P2DDL0"/>
<dbReference type="PANTHER" id="PTHR40050">
    <property type="entry name" value="INNER SPORE COAT PROTEIN H"/>
    <property type="match status" value="1"/>
</dbReference>
<dbReference type="RefSeq" id="WP_162671606.1">
    <property type="nucleotide sequence ID" value="NZ_LR593886.1"/>
</dbReference>
<dbReference type="InterPro" id="IPR014867">
    <property type="entry name" value="Spore_coat_CotH_CotH2/3/7"/>
</dbReference>
<feature type="signal peptide" evidence="1">
    <location>
        <begin position="1"/>
        <end position="22"/>
    </location>
</feature>
<evidence type="ECO:0000313" key="3">
    <source>
        <dbReference type="Proteomes" id="UP000464178"/>
    </source>
</evidence>
<evidence type="ECO:0000256" key="1">
    <source>
        <dbReference type="SAM" id="SignalP"/>
    </source>
</evidence>
<keyword evidence="1" id="KW-0732">Signal</keyword>
<gene>
    <name evidence="2" type="ORF">SOIL9_02640</name>
</gene>
<sequence length="390" mass="44375">MKRPLLLLGLFALVLAAANLPAVDTAPAPRLITERDDFFRKPKVHDLVLTVDKKEVDAINREPRQYAKVLLKEGNTEYANVGFHLKGAAGSYRNFDDKPGLTLNMDKFTDAQRYNGMDKWHLANSAQDPSYLSELICGEIFRAAGVPASRVSHATVTINGRKRGLYYIKEGYDKQFLQNHFGNSNGNFYDGGFLRDIDQQLDLVSSKNDVADRADLKALVAATREGNEKKRFEKLEKLLDLDKFISYVVVEMITSDWDGYPSKCNNYRIYHHPKTNKITFIPSGMDQMFGDTNWPIMPDWGGSVARALMQTKEGKKRYLARLREIMAKVYKPDELIARLDEMEAVVHPALKTVDPGAANDYKNQVNRLRFAIKERAKNINEQIKRLPVEK</sequence>
<name>A0A6P2DDL0_9BACT</name>
<accession>A0A6P2DDL0</accession>